<feature type="region of interest" description="Disordered" evidence="2">
    <location>
        <begin position="234"/>
        <end position="285"/>
    </location>
</feature>
<evidence type="ECO:0000256" key="2">
    <source>
        <dbReference type="SAM" id="MobiDB-lite"/>
    </source>
</evidence>
<dbReference type="RefSeq" id="WP_015748228.1">
    <property type="nucleotide sequence ID" value="NC_013235.1"/>
</dbReference>
<comment type="similarity">
    <text evidence="1">Belongs to the CAPAB/TerDEXZ family.</text>
</comment>
<gene>
    <name evidence="4" type="ordered locus">Namu_3018</name>
</gene>
<evidence type="ECO:0000313" key="4">
    <source>
        <dbReference type="EMBL" id="ACV79355.1"/>
    </source>
</evidence>
<accession>C8XAV2</accession>
<proteinExistence type="inferred from homology"/>
<dbReference type="STRING" id="479431.Namu_3018"/>
<dbReference type="CDD" id="cd06974">
    <property type="entry name" value="TerD_like"/>
    <property type="match status" value="1"/>
</dbReference>
<dbReference type="AlphaFoldDB" id="C8XAV2"/>
<dbReference type="KEGG" id="nml:Namu_3018"/>
<dbReference type="Pfam" id="PF02342">
    <property type="entry name" value="TerD"/>
    <property type="match status" value="1"/>
</dbReference>
<reference evidence="4 5" key="2">
    <citation type="journal article" date="2010" name="Stand. Genomic Sci.">
        <title>Complete genome sequence of Nakamurella multipartita type strain (Y-104).</title>
        <authorList>
            <person name="Tice H."/>
            <person name="Mayilraj S."/>
            <person name="Sims D."/>
            <person name="Lapidus A."/>
            <person name="Nolan M."/>
            <person name="Lucas S."/>
            <person name="Glavina Del Rio T."/>
            <person name="Copeland A."/>
            <person name="Cheng J.F."/>
            <person name="Meincke L."/>
            <person name="Bruce D."/>
            <person name="Goodwin L."/>
            <person name="Pitluck S."/>
            <person name="Ivanova N."/>
            <person name="Mavromatis K."/>
            <person name="Ovchinnikova G."/>
            <person name="Pati A."/>
            <person name="Chen A."/>
            <person name="Palaniappan K."/>
            <person name="Land M."/>
            <person name="Hauser L."/>
            <person name="Chang Y.J."/>
            <person name="Jeffries C.D."/>
            <person name="Detter J.C."/>
            <person name="Brettin T."/>
            <person name="Rohde M."/>
            <person name="Goker M."/>
            <person name="Bristow J."/>
            <person name="Eisen J.A."/>
            <person name="Markowitz V."/>
            <person name="Hugenholtz P."/>
            <person name="Kyrpides N.C."/>
            <person name="Klenk H.P."/>
            <person name="Chen F."/>
        </authorList>
    </citation>
    <scope>NUCLEOTIDE SEQUENCE [LARGE SCALE GENOMIC DNA]</scope>
    <source>
        <strain evidence="5">ATCC 700099 / DSM 44233 / CIP 104796 / JCM 9543 / NBRC 105858 / Y-104</strain>
    </source>
</reference>
<feature type="domain" description="TerD" evidence="3">
    <location>
        <begin position="6"/>
        <end position="174"/>
    </location>
</feature>
<dbReference type="InterPro" id="IPR051324">
    <property type="entry name" value="Stress/Tellurium_Resist"/>
</dbReference>
<evidence type="ECO:0000313" key="5">
    <source>
        <dbReference type="Proteomes" id="UP000002218"/>
    </source>
</evidence>
<dbReference type="OrthoDB" id="56224at2"/>
<sequence length="722" mass="77287">MGDETVLVKGQNVPLDSDLSSLRLSVRWGCGSNPVDVDLVALILGPDRRVRTDADMIFYNHTATADGSVVHAGKVTADAGGSDDVLVDLTAVDADVHSLTVAASTDGAAFGEVDHLEWWVAGERAEPVARFPVSGLTSERALVLGEVYRRDGHWRLRAVGQGWAGGLAGLATDYGVTVDGSDEPGELDGAGESELEAELEADLEADREAEAEAVAEVVEPGGVLGDDAAIATATTTEPAGPVETAEPVDHPEKPEPVDPTGSTGPSAPSTPTPPQPRKVRIAADKPVTLPPIKLAEDGTWQTARLFSISGIGGADEQEKRATSALLWTMAAVRPLGRSLTARAGAPAGALETFLEVGFSLGELRVIPDGVIRIARGQKVWTALVEVKTGDGLLGREQVEKYLRLAKRRKYDAVITISNQVSTDPDVHPVDLPAHATNAVSLFHISWSEVMHEIRMLLAHHRFTDPVSLWILSELSRYLEHPRSGAMPFTDMGPSWVSVRESIADGTLRPGDQKAIPIVNAWQKLARQLCLGLTARLGVPVKQVVPRRWQTDPGLRLDEGTHRLADHGVLASTLRVPDAAGPITVSADLRTSRVTVSIEIGAPQENSLSRRVTWLTRQLKDAPDDLLVEARFAPRAETTCERLVDVRSRPQLLLPGKDWEPSSFVVSRSQPMGSKRSGARGSFVTSVNEAVDGFYADVVERVRPWAPPAPPLPESAGEPAPPT</sequence>
<evidence type="ECO:0000259" key="3">
    <source>
        <dbReference type="Pfam" id="PF02342"/>
    </source>
</evidence>
<dbReference type="eggNOG" id="COG2310">
    <property type="taxonomic scope" value="Bacteria"/>
</dbReference>
<evidence type="ECO:0000256" key="1">
    <source>
        <dbReference type="ARBA" id="ARBA00008775"/>
    </source>
</evidence>
<feature type="compositionally biased region" description="Basic and acidic residues" evidence="2">
    <location>
        <begin position="247"/>
        <end position="256"/>
    </location>
</feature>
<feature type="compositionally biased region" description="Low complexity" evidence="2">
    <location>
        <begin position="234"/>
        <end position="245"/>
    </location>
</feature>
<dbReference type="InterPro" id="IPR003325">
    <property type="entry name" value="TerD"/>
</dbReference>
<dbReference type="InParanoid" id="C8XAV2"/>
<dbReference type="HOGENOM" id="CLU_399489_0_0_11"/>
<dbReference type="EMBL" id="CP001737">
    <property type="protein sequence ID" value="ACV79355.1"/>
    <property type="molecule type" value="Genomic_DNA"/>
</dbReference>
<reference evidence="5" key="1">
    <citation type="submission" date="2009-09" db="EMBL/GenBank/DDBJ databases">
        <title>The complete genome of Nakamurella multipartita DSM 44233.</title>
        <authorList>
            <consortium name="US DOE Joint Genome Institute (JGI-PGF)"/>
            <person name="Lucas S."/>
            <person name="Copeland A."/>
            <person name="Lapidus A."/>
            <person name="Glavina del Rio T."/>
            <person name="Dalin E."/>
            <person name="Tice H."/>
            <person name="Bruce D."/>
            <person name="Goodwin L."/>
            <person name="Pitluck S."/>
            <person name="Kyrpides N."/>
            <person name="Mavromatis K."/>
            <person name="Ivanova N."/>
            <person name="Ovchinnikova G."/>
            <person name="Sims D."/>
            <person name="Meincke L."/>
            <person name="Brettin T."/>
            <person name="Detter J.C."/>
            <person name="Han C."/>
            <person name="Larimer F."/>
            <person name="Land M."/>
            <person name="Hauser L."/>
            <person name="Markowitz V."/>
            <person name="Cheng J.-F."/>
            <person name="Hugenholtz P."/>
            <person name="Woyke T."/>
            <person name="Wu D."/>
            <person name="Klenk H.-P."/>
            <person name="Eisen J.A."/>
        </authorList>
    </citation>
    <scope>NUCLEOTIDE SEQUENCE [LARGE SCALE GENOMIC DNA]</scope>
    <source>
        <strain evidence="5">ATCC 700099 / DSM 44233 / CIP 104796 / JCM 9543 / NBRC 105858 / Y-104</strain>
    </source>
</reference>
<keyword evidence="5" id="KW-1185">Reference proteome</keyword>
<feature type="compositionally biased region" description="Acidic residues" evidence="2">
    <location>
        <begin position="180"/>
        <end position="196"/>
    </location>
</feature>
<protein>
    <submittedName>
        <fullName evidence="4">Stress protein</fullName>
    </submittedName>
</protein>
<dbReference type="Proteomes" id="UP000002218">
    <property type="component" value="Chromosome"/>
</dbReference>
<organism evidence="4 5">
    <name type="scientific">Nakamurella multipartita (strain ATCC 700099 / DSM 44233 / CIP 104796 / JCM 9543 / NBRC 105858 / Y-104)</name>
    <name type="common">Microsphaera multipartita</name>
    <dbReference type="NCBI Taxonomy" id="479431"/>
    <lineage>
        <taxon>Bacteria</taxon>
        <taxon>Bacillati</taxon>
        <taxon>Actinomycetota</taxon>
        <taxon>Actinomycetes</taxon>
        <taxon>Nakamurellales</taxon>
        <taxon>Nakamurellaceae</taxon>
        <taxon>Nakamurella</taxon>
    </lineage>
</organism>
<feature type="region of interest" description="Disordered" evidence="2">
    <location>
        <begin position="177"/>
        <end position="196"/>
    </location>
</feature>
<name>C8XAV2_NAKMY</name>
<dbReference type="Gene3D" id="2.60.60.30">
    <property type="entry name" value="sav2460 like domains"/>
    <property type="match status" value="1"/>
</dbReference>
<dbReference type="PANTHER" id="PTHR32097">
    <property type="entry name" value="CAMP-BINDING PROTEIN 1-RELATED"/>
    <property type="match status" value="1"/>
</dbReference>
<dbReference type="PANTHER" id="PTHR32097:SF4">
    <property type="entry name" value="GENERAL STRESS PROTEIN 16U"/>
    <property type="match status" value="1"/>
</dbReference>